<dbReference type="InterPro" id="IPR012676">
    <property type="entry name" value="TGS-like"/>
</dbReference>
<dbReference type="SUPFAM" id="SSF52954">
    <property type="entry name" value="Class II aaRS ABD-related"/>
    <property type="match status" value="1"/>
</dbReference>
<keyword evidence="4 13" id="KW-0436">Ligase</keyword>
<evidence type="ECO:0000259" key="15">
    <source>
        <dbReference type="PROSITE" id="PS51880"/>
    </source>
</evidence>
<dbReference type="CDD" id="cd00860">
    <property type="entry name" value="ThrRS_anticodon"/>
    <property type="match status" value="1"/>
</dbReference>
<dbReference type="SUPFAM" id="SSF55681">
    <property type="entry name" value="Class II aaRS and biotin synthetases"/>
    <property type="match status" value="1"/>
</dbReference>
<dbReference type="GO" id="GO:0046872">
    <property type="term" value="F:metal ion binding"/>
    <property type="evidence" value="ECO:0007669"/>
    <property type="project" value="UniProtKB-KW"/>
</dbReference>
<proteinExistence type="inferred from homology"/>
<dbReference type="Proteomes" id="UP000029622">
    <property type="component" value="Unassembled WGS sequence"/>
</dbReference>
<comment type="subcellular location">
    <subcellularLocation>
        <location evidence="13">Cytoplasm</location>
    </subcellularLocation>
</comment>
<dbReference type="InterPro" id="IPR012675">
    <property type="entry name" value="Beta-grasp_dom_sf"/>
</dbReference>
<dbReference type="InterPro" id="IPR036621">
    <property type="entry name" value="Anticodon-bd_dom_sf"/>
</dbReference>
<dbReference type="PRINTS" id="PR01047">
    <property type="entry name" value="TRNASYNTHTHR"/>
</dbReference>
<dbReference type="InterPro" id="IPR012947">
    <property type="entry name" value="tRNA_SAD"/>
</dbReference>
<evidence type="ECO:0000313" key="17">
    <source>
        <dbReference type="Proteomes" id="UP000029622"/>
    </source>
</evidence>
<feature type="binding site" evidence="13">
    <location>
        <position position="335"/>
    </location>
    <ligand>
        <name>Zn(2+)</name>
        <dbReference type="ChEBI" id="CHEBI:29105"/>
        <note>catalytic</note>
    </ligand>
</feature>
<evidence type="ECO:0000256" key="10">
    <source>
        <dbReference type="ARBA" id="ARBA00022917"/>
    </source>
</evidence>
<evidence type="ECO:0000256" key="6">
    <source>
        <dbReference type="ARBA" id="ARBA00022741"/>
    </source>
</evidence>
<organism evidence="16 17">
    <name type="scientific">Caloranaerobacter azorensis H53214</name>
    <dbReference type="NCBI Taxonomy" id="1156417"/>
    <lineage>
        <taxon>Bacteria</taxon>
        <taxon>Bacillati</taxon>
        <taxon>Bacillota</taxon>
        <taxon>Tissierellia</taxon>
        <taxon>Tissierellales</taxon>
        <taxon>Thermohalobacteraceae</taxon>
        <taxon>Caloranaerobacter</taxon>
    </lineage>
</organism>
<comment type="caution">
    <text evidence="16">The sequence shown here is derived from an EMBL/GenBank/DDBJ whole genome shotgun (WGS) entry which is preliminary data.</text>
</comment>
<evidence type="ECO:0000256" key="13">
    <source>
        <dbReference type="HAMAP-Rule" id="MF_00184"/>
    </source>
</evidence>
<evidence type="ECO:0000256" key="4">
    <source>
        <dbReference type="ARBA" id="ARBA00022598"/>
    </source>
</evidence>
<dbReference type="RefSeq" id="WP_035164176.1">
    <property type="nucleotide sequence ID" value="NZ_AZTB01000050.1"/>
</dbReference>
<evidence type="ECO:0000256" key="7">
    <source>
        <dbReference type="ARBA" id="ARBA00022833"/>
    </source>
</evidence>
<dbReference type="PROSITE" id="PS51880">
    <property type="entry name" value="TGS"/>
    <property type="match status" value="1"/>
</dbReference>
<dbReference type="InterPro" id="IPR045864">
    <property type="entry name" value="aa-tRNA-synth_II/BPL/LPL"/>
</dbReference>
<evidence type="ECO:0000313" key="16">
    <source>
        <dbReference type="EMBL" id="KGG79906.1"/>
    </source>
</evidence>
<gene>
    <name evidence="13" type="primary">thrS</name>
    <name evidence="16" type="ORF">Y919_09235</name>
</gene>
<dbReference type="SMART" id="SM00863">
    <property type="entry name" value="tRNA_SAD"/>
    <property type="match status" value="1"/>
</dbReference>
<keyword evidence="3 13" id="KW-0820">tRNA-binding</keyword>
<comment type="catalytic activity">
    <reaction evidence="12 13">
        <text>tRNA(Thr) + L-threonine + ATP = L-threonyl-tRNA(Thr) + AMP + diphosphate + H(+)</text>
        <dbReference type="Rhea" id="RHEA:24624"/>
        <dbReference type="Rhea" id="RHEA-COMP:9670"/>
        <dbReference type="Rhea" id="RHEA-COMP:9704"/>
        <dbReference type="ChEBI" id="CHEBI:15378"/>
        <dbReference type="ChEBI" id="CHEBI:30616"/>
        <dbReference type="ChEBI" id="CHEBI:33019"/>
        <dbReference type="ChEBI" id="CHEBI:57926"/>
        <dbReference type="ChEBI" id="CHEBI:78442"/>
        <dbReference type="ChEBI" id="CHEBI:78534"/>
        <dbReference type="ChEBI" id="CHEBI:456215"/>
        <dbReference type="EC" id="6.1.1.3"/>
    </reaction>
</comment>
<evidence type="ECO:0000256" key="9">
    <source>
        <dbReference type="ARBA" id="ARBA00022884"/>
    </source>
</evidence>
<keyword evidence="10 13" id="KW-0648">Protein biosynthesis</keyword>
<dbReference type="InterPro" id="IPR033728">
    <property type="entry name" value="ThrRS_core"/>
</dbReference>
<dbReference type="GO" id="GO:0006435">
    <property type="term" value="P:threonyl-tRNA aminoacylation"/>
    <property type="evidence" value="ECO:0007669"/>
    <property type="project" value="UniProtKB-UniRule"/>
</dbReference>
<dbReference type="FunFam" id="3.40.50.800:FF:000001">
    <property type="entry name" value="Threonine--tRNA ligase"/>
    <property type="match status" value="1"/>
</dbReference>
<dbReference type="PANTHER" id="PTHR11451">
    <property type="entry name" value="THREONINE-TRNA LIGASE"/>
    <property type="match status" value="1"/>
</dbReference>
<comment type="similarity">
    <text evidence="1 13">Belongs to the class-II aminoacyl-tRNA synthetase family.</text>
</comment>
<dbReference type="InterPro" id="IPR004154">
    <property type="entry name" value="Anticodon-bd"/>
</dbReference>
<comment type="caution">
    <text evidence="13">Lacks conserved residue(s) required for the propagation of feature annotation.</text>
</comment>
<accession>A0A096DKT8</accession>
<dbReference type="GO" id="GO:0000049">
    <property type="term" value="F:tRNA binding"/>
    <property type="evidence" value="ECO:0007669"/>
    <property type="project" value="UniProtKB-KW"/>
</dbReference>
<dbReference type="AlphaFoldDB" id="A0A096DKT8"/>
<dbReference type="GO" id="GO:0004829">
    <property type="term" value="F:threonine-tRNA ligase activity"/>
    <property type="evidence" value="ECO:0007669"/>
    <property type="project" value="UniProtKB-UniRule"/>
</dbReference>
<name>A0A096DKT8_9FIRM</name>
<keyword evidence="7 13" id="KW-0862">Zinc</keyword>
<dbReference type="Gene3D" id="3.40.50.800">
    <property type="entry name" value="Anticodon-binding domain"/>
    <property type="match status" value="1"/>
</dbReference>
<dbReference type="CDD" id="cd01667">
    <property type="entry name" value="TGS_ThrRS"/>
    <property type="match status" value="1"/>
</dbReference>
<dbReference type="Gene3D" id="3.30.980.10">
    <property type="entry name" value="Threonyl-trna Synthetase, Chain A, domain 2"/>
    <property type="match status" value="1"/>
</dbReference>
<dbReference type="GO" id="GO:0005524">
    <property type="term" value="F:ATP binding"/>
    <property type="evidence" value="ECO:0007669"/>
    <property type="project" value="UniProtKB-UniRule"/>
</dbReference>
<dbReference type="NCBIfam" id="TIGR00418">
    <property type="entry name" value="thrS"/>
    <property type="match status" value="1"/>
</dbReference>
<dbReference type="InterPro" id="IPR018163">
    <property type="entry name" value="Thr/Ala-tRNA-synth_IIc_edit"/>
</dbReference>
<protein>
    <recommendedName>
        <fullName evidence="13">Threonine--tRNA ligase</fullName>
        <ecNumber evidence="13">6.1.1.3</ecNumber>
    </recommendedName>
    <alternativeName>
        <fullName evidence="13">Threonyl-tRNA synthetase</fullName>
        <shortName evidence="13">ThrRS</shortName>
    </alternativeName>
</protein>
<feature type="binding site" evidence="13">
    <location>
        <position position="511"/>
    </location>
    <ligand>
        <name>Zn(2+)</name>
        <dbReference type="ChEBI" id="CHEBI:29105"/>
        <note>catalytic</note>
    </ligand>
</feature>
<dbReference type="GO" id="GO:0140096">
    <property type="term" value="F:catalytic activity, acting on a protein"/>
    <property type="evidence" value="ECO:0007669"/>
    <property type="project" value="UniProtKB-ARBA"/>
</dbReference>
<dbReference type="PROSITE" id="PS50862">
    <property type="entry name" value="AA_TRNA_LIGASE_II"/>
    <property type="match status" value="1"/>
</dbReference>
<feature type="domain" description="TGS" evidence="15">
    <location>
        <begin position="1"/>
        <end position="63"/>
    </location>
</feature>
<dbReference type="Pfam" id="PF03129">
    <property type="entry name" value="HGTP_anticodon"/>
    <property type="match status" value="1"/>
</dbReference>
<evidence type="ECO:0000256" key="3">
    <source>
        <dbReference type="ARBA" id="ARBA00022555"/>
    </source>
</evidence>
<dbReference type="GO" id="GO:0016740">
    <property type="term" value="F:transferase activity"/>
    <property type="evidence" value="ECO:0007669"/>
    <property type="project" value="UniProtKB-ARBA"/>
</dbReference>
<evidence type="ECO:0000256" key="5">
    <source>
        <dbReference type="ARBA" id="ARBA00022723"/>
    </source>
</evidence>
<comment type="subunit">
    <text evidence="13">Homodimer.</text>
</comment>
<feature type="binding site" evidence="13">
    <location>
        <position position="386"/>
    </location>
    <ligand>
        <name>Zn(2+)</name>
        <dbReference type="ChEBI" id="CHEBI:29105"/>
        <note>catalytic</note>
    </ligand>
</feature>
<dbReference type="SUPFAM" id="SSF55186">
    <property type="entry name" value="ThrRS/AlaRS common domain"/>
    <property type="match status" value="1"/>
</dbReference>
<dbReference type="Pfam" id="PF02824">
    <property type="entry name" value="TGS"/>
    <property type="match status" value="1"/>
</dbReference>
<keyword evidence="2 13" id="KW-0963">Cytoplasm</keyword>
<dbReference type="InterPro" id="IPR002314">
    <property type="entry name" value="aa-tRNA-synt_IIb"/>
</dbReference>
<dbReference type="HAMAP" id="MF_00184">
    <property type="entry name" value="Thr_tRNA_synth"/>
    <property type="match status" value="1"/>
</dbReference>
<dbReference type="InterPro" id="IPR047246">
    <property type="entry name" value="ThrRS_anticodon"/>
</dbReference>
<dbReference type="EMBL" id="AZTB01000050">
    <property type="protein sequence ID" value="KGG79906.1"/>
    <property type="molecule type" value="Genomic_DNA"/>
</dbReference>
<dbReference type="Pfam" id="PF07973">
    <property type="entry name" value="tRNA_SAD"/>
    <property type="match status" value="1"/>
</dbReference>
<dbReference type="CDD" id="cd00771">
    <property type="entry name" value="ThrRS_core"/>
    <property type="match status" value="1"/>
</dbReference>
<dbReference type="Gene3D" id="3.30.54.20">
    <property type="match status" value="1"/>
</dbReference>
<dbReference type="EC" id="6.1.1.3" evidence="13"/>
<evidence type="ECO:0000256" key="12">
    <source>
        <dbReference type="ARBA" id="ARBA00049515"/>
    </source>
</evidence>
<dbReference type="STRING" id="1156417.Y919_09235"/>
<evidence type="ECO:0000256" key="1">
    <source>
        <dbReference type="ARBA" id="ARBA00008226"/>
    </source>
</evidence>
<dbReference type="PANTHER" id="PTHR11451:SF44">
    <property type="entry name" value="THREONINE--TRNA LIGASE, CHLOROPLASTIC_MITOCHONDRIAL 2"/>
    <property type="match status" value="1"/>
</dbReference>
<dbReference type="Gene3D" id="3.30.930.10">
    <property type="entry name" value="Bira Bifunctional Protein, Domain 2"/>
    <property type="match status" value="1"/>
</dbReference>
<dbReference type="FunFam" id="3.10.20.30:FF:000005">
    <property type="entry name" value="Threonine--tRNA ligase"/>
    <property type="match status" value="1"/>
</dbReference>
<dbReference type="SUPFAM" id="SSF81271">
    <property type="entry name" value="TGS-like"/>
    <property type="match status" value="1"/>
</dbReference>
<evidence type="ECO:0000256" key="11">
    <source>
        <dbReference type="ARBA" id="ARBA00023146"/>
    </source>
</evidence>
<dbReference type="InterPro" id="IPR002320">
    <property type="entry name" value="Thr-tRNA-ligase_IIa"/>
</dbReference>
<evidence type="ECO:0000259" key="14">
    <source>
        <dbReference type="PROSITE" id="PS50862"/>
    </source>
</evidence>
<dbReference type="FunFam" id="3.30.930.10:FF:000002">
    <property type="entry name" value="Threonine--tRNA ligase"/>
    <property type="match status" value="1"/>
</dbReference>
<dbReference type="Pfam" id="PF00587">
    <property type="entry name" value="tRNA-synt_2b"/>
    <property type="match status" value="1"/>
</dbReference>
<comment type="cofactor">
    <cofactor evidence="13">
        <name>Zn(2+)</name>
        <dbReference type="ChEBI" id="CHEBI:29105"/>
    </cofactor>
    <text evidence="13">Binds 1 zinc ion per subunit.</text>
</comment>
<feature type="domain" description="Aminoacyl-transfer RNA synthetases class-II family profile" evidence="14">
    <location>
        <begin position="268"/>
        <end position="534"/>
    </location>
</feature>
<dbReference type="InterPro" id="IPR006195">
    <property type="entry name" value="aa-tRNA-synth_II"/>
</dbReference>
<keyword evidence="6 13" id="KW-0547">Nucleotide-binding</keyword>
<keyword evidence="5 13" id="KW-0479">Metal-binding</keyword>
<dbReference type="FunFam" id="3.30.54.20:FF:000002">
    <property type="entry name" value="Threonine--tRNA ligase"/>
    <property type="match status" value="1"/>
</dbReference>
<evidence type="ECO:0000256" key="2">
    <source>
        <dbReference type="ARBA" id="ARBA00022490"/>
    </source>
</evidence>
<keyword evidence="8 13" id="KW-0067">ATP-binding</keyword>
<keyword evidence="9 13" id="KW-0694">RNA-binding</keyword>
<keyword evidence="11 13" id="KW-0030">Aminoacyl-tRNA synthetase</keyword>
<dbReference type="InterPro" id="IPR004095">
    <property type="entry name" value="TGS"/>
</dbReference>
<sequence length="636" mass="73611">MEKIKITLPDGSVREYEKGVSVFDVANDISSGLARAAVGAKLNGKVVELNHTIEEDSSISILKFSDDEGADIFRHTSAHILAQAVKRLYPNTKLAIGPAIENGFYYDFDSEHKFTPEDLEKIEAEMKKIVKEQLDIERFELPREEAIKFLKDKGEDYKVELVMDLPEDAVISFYKQGEFVDLCAGPHLPNTKKVKAIKLLSIAGAYWRGDENNKMLQRIYGTSFEKKKDLDEYLHRLEEAKKRDHRKLGKELDLFSIQEEGPGFPFFHPKGMVIRNILEDFWRKEHVKRGYGEVKTPIILNEELWHRSGHWDHYKENMYFTSIDSVDYAIKPMNCPGAMLLYKRKMYSYRDFPIRMCELGLVHRHELSGVLHGLMRVRSFTQDDAHIFMLPEQVKDEIKGVIDFVDYVYSIFGFKYHVELSTRPENSMGTDEEWELATNALKEALEEKGLEYKINEGDGAFYGPKIDIHLEDAIGRTWQCGTIQLDFQMPQRFDLTYIGSDGNKHRPIMLHRVIFGSIERFIGILIEHYAGKFPVWLAPVQVSILPISDKFNEYAFEIKKILEEKDIRVEVDARAEKIGYKIREAQLNKVPYMLIVGEKEAENKTVSVRAREEGDIGTFEIEGFLNRILDEIKNRK</sequence>
<dbReference type="Gene3D" id="3.10.20.30">
    <property type="match status" value="1"/>
</dbReference>
<reference evidence="16 17" key="1">
    <citation type="submission" date="2013-12" db="EMBL/GenBank/DDBJ databases">
        <title>Draft genome sequence of Caloranaerobacter sp. H53214.</title>
        <authorList>
            <person name="Jiang L.J."/>
            <person name="Shao Z.Z."/>
            <person name="Long M.N."/>
        </authorList>
    </citation>
    <scope>NUCLEOTIDE SEQUENCE [LARGE SCALE GENOMIC DNA]</scope>
    <source>
        <strain evidence="16 17">H53214</strain>
    </source>
</reference>
<evidence type="ECO:0000256" key="8">
    <source>
        <dbReference type="ARBA" id="ARBA00022840"/>
    </source>
</evidence>
<dbReference type="GO" id="GO:0005737">
    <property type="term" value="C:cytoplasm"/>
    <property type="evidence" value="ECO:0007669"/>
    <property type="project" value="UniProtKB-SubCell"/>
</dbReference>
<dbReference type="FunFam" id="3.30.980.10:FF:000005">
    <property type="entry name" value="Threonyl-tRNA synthetase, mitochondrial"/>
    <property type="match status" value="1"/>
</dbReference>